<accession>A0AAJ5X5Z1</accession>
<dbReference type="KEGG" id="acob:P0Y56_15815"/>
<keyword evidence="4" id="KW-0804">Transcription</keyword>
<evidence type="ECO:0000256" key="2">
    <source>
        <dbReference type="ARBA" id="ARBA00023015"/>
    </source>
</evidence>
<evidence type="ECO:0000259" key="5">
    <source>
        <dbReference type="PROSITE" id="PS50931"/>
    </source>
</evidence>
<reference evidence="6" key="1">
    <citation type="submission" date="2023-03" db="EMBL/GenBank/DDBJ databases">
        <title>Andean soil-derived lignocellulolytic bacterial consortium as a source of novel taxa and putative plastic-active enzymes.</title>
        <authorList>
            <person name="Diaz-Garcia L."/>
            <person name="Chuvochina M."/>
            <person name="Feuerriegel G."/>
            <person name="Bunk B."/>
            <person name="Sproer C."/>
            <person name="Streit W.R."/>
            <person name="Rodriguez L.M."/>
            <person name="Overmann J."/>
            <person name="Jimenez D.J."/>
        </authorList>
    </citation>
    <scope>NUCLEOTIDE SEQUENCE</scope>
    <source>
        <strain evidence="6">MAG 26</strain>
    </source>
</reference>
<dbReference type="GO" id="GO:0003677">
    <property type="term" value="F:DNA binding"/>
    <property type="evidence" value="ECO:0007669"/>
    <property type="project" value="UniProtKB-KW"/>
</dbReference>
<evidence type="ECO:0000313" key="6">
    <source>
        <dbReference type="EMBL" id="WEK46452.1"/>
    </source>
</evidence>
<dbReference type="InterPro" id="IPR036388">
    <property type="entry name" value="WH-like_DNA-bd_sf"/>
</dbReference>
<evidence type="ECO:0000256" key="4">
    <source>
        <dbReference type="ARBA" id="ARBA00023163"/>
    </source>
</evidence>
<dbReference type="InterPro" id="IPR005119">
    <property type="entry name" value="LysR_subst-bd"/>
</dbReference>
<protein>
    <submittedName>
        <fullName evidence="6">LysR family transcriptional regulator</fullName>
    </submittedName>
</protein>
<dbReference type="Pfam" id="PF03466">
    <property type="entry name" value="LysR_substrate"/>
    <property type="match status" value="1"/>
</dbReference>
<dbReference type="PANTHER" id="PTHR30118">
    <property type="entry name" value="HTH-TYPE TRANSCRIPTIONAL REGULATOR LEUO-RELATED"/>
    <property type="match status" value="1"/>
</dbReference>
<dbReference type="EMBL" id="CP119316">
    <property type="protein sequence ID" value="WEK46452.1"/>
    <property type="molecule type" value="Genomic_DNA"/>
</dbReference>
<keyword evidence="3" id="KW-0238">DNA-binding</keyword>
<comment type="similarity">
    <text evidence="1">Belongs to the LysR transcriptional regulatory family.</text>
</comment>
<evidence type="ECO:0000256" key="3">
    <source>
        <dbReference type="ARBA" id="ARBA00023125"/>
    </source>
</evidence>
<sequence length="310" mass="33771">MSSVDLNLLRVFDAIFELRSVTRTAERLSLTQSAISHALGRLRLAFDDPLFLRHPSGLQPTARATEIAPGIREGLAQLQEALAPSPFDPANARRHFRISAGGYFCALLVPELIARTRRLAPGVVLEIDSPAPGLLAALDDGRTDLAFGVFGKIPGRLRQHRLFFEDVVWIAACDNPLRDRPEALADLPAHCRLQVVVGQPFPGHGGFSWDGGLERLVVTGGEEGIWGLRDGSPRLHDAVTAIATVAVTDLVAQVPRRLAERSAREQRIAIIDTSASPDRVEMAMLWHSRLAADEGLSWLRNVALACLGEE</sequence>
<dbReference type="Proteomes" id="UP001218362">
    <property type="component" value="Chromosome"/>
</dbReference>
<proteinExistence type="inferred from homology"/>
<dbReference type="PROSITE" id="PS50931">
    <property type="entry name" value="HTH_LYSR"/>
    <property type="match status" value="1"/>
</dbReference>
<keyword evidence="2" id="KW-0805">Transcription regulation</keyword>
<dbReference type="GO" id="GO:0003700">
    <property type="term" value="F:DNA-binding transcription factor activity"/>
    <property type="evidence" value="ECO:0007669"/>
    <property type="project" value="InterPro"/>
</dbReference>
<dbReference type="Pfam" id="PF00126">
    <property type="entry name" value="HTH_1"/>
    <property type="match status" value="1"/>
</dbReference>
<dbReference type="SUPFAM" id="SSF46785">
    <property type="entry name" value="Winged helix' DNA-binding domain"/>
    <property type="match status" value="1"/>
</dbReference>
<feature type="domain" description="HTH lysR-type" evidence="5">
    <location>
        <begin position="4"/>
        <end position="61"/>
    </location>
</feature>
<organism evidence="6 7">
    <name type="scientific">Candidatus Andeanibacterium colombiense</name>
    <dbReference type="NCBI Taxonomy" id="3121345"/>
    <lineage>
        <taxon>Bacteria</taxon>
        <taxon>Pseudomonadati</taxon>
        <taxon>Pseudomonadota</taxon>
        <taxon>Alphaproteobacteria</taxon>
        <taxon>Sphingomonadales</taxon>
        <taxon>Sphingomonadaceae</taxon>
        <taxon>Candidatus Andeanibacterium</taxon>
    </lineage>
</organism>
<dbReference type="InterPro" id="IPR000847">
    <property type="entry name" value="LysR_HTH_N"/>
</dbReference>
<dbReference type="InterPro" id="IPR050389">
    <property type="entry name" value="LysR-type_TF"/>
</dbReference>
<gene>
    <name evidence="6" type="ORF">P0Y56_15815</name>
</gene>
<dbReference type="Gene3D" id="3.40.190.10">
    <property type="entry name" value="Periplasmic binding protein-like II"/>
    <property type="match status" value="2"/>
</dbReference>
<name>A0AAJ5X5Z1_9SPHN</name>
<dbReference type="Gene3D" id="1.10.10.10">
    <property type="entry name" value="Winged helix-like DNA-binding domain superfamily/Winged helix DNA-binding domain"/>
    <property type="match status" value="1"/>
</dbReference>
<dbReference type="SUPFAM" id="SSF53850">
    <property type="entry name" value="Periplasmic binding protein-like II"/>
    <property type="match status" value="1"/>
</dbReference>
<dbReference type="PANTHER" id="PTHR30118:SF15">
    <property type="entry name" value="TRANSCRIPTIONAL REGULATORY PROTEIN"/>
    <property type="match status" value="1"/>
</dbReference>
<evidence type="ECO:0000313" key="7">
    <source>
        <dbReference type="Proteomes" id="UP001218362"/>
    </source>
</evidence>
<dbReference type="AlphaFoldDB" id="A0AAJ5X5Z1"/>
<evidence type="ECO:0000256" key="1">
    <source>
        <dbReference type="ARBA" id="ARBA00009437"/>
    </source>
</evidence>
<dbReference type="InterPro" id="IPR036390">
    <property type="entry name" value="WH_DNA-bd_sf"/>
</dbReference>